<evidence type="ECO:0000313" key="8">
    <source>
        <dbReference type="Proteomes" id="UP001500979"/>
    </source>
</evidence>
<evidence type="ECO:0000256" key="5">
    <source>
        <dbReference type="ARBA" id="ARBA00022842"/>
    </source>
</evidence>
<keyword evidence="3" id="KW-0479">Metal-binding</keyword>
<accession>A0ABN3VHZ5</accession>
<dbReference type="PANTHER" id="PTHR10885">
    <property type="entry name" value="ISOPENTENYL-DIPHOSPHATE DELTA-ISOMERASE"/>
    <property type="match status" value="1"/>
</dbReference>
<evidence type="ECO:0000256" key="3">
    <source>
        <dbReference type="ARBA" id="ARBA00022723"/>
    </source>
</evidence>
<organism evidence="7 8">
    <name type="scientific">Saccharopolyspora taberi</name>
    <dbReference type="NCBI Taxonomy" id="60895"/>
    <lineage>
        <taxon>Bacteria</taxon>
        <taxon>Bacillati</taxon>
        <taxon>Actinomycetota</taxon>
        <taxon>Actinomycetes</taxon>
        <taxon>Pseudonocardiales</taxon>
        <taxon>Pseudonocardiaceae</taxon>
        <taxon>Saccharopolyspora</taxon>
    </lineage>
</organism>
<dbReference type="Gene3D" id="3.90.79.10">
    <property type="entry name" value="Nucleoside Triphosphate Pyrophosphohydrolase"/>
    <property type="match status" value="1"/>
</dbReference>
<dbReference type="PANTHER" id="PTHR10885:SF0">
    <property type="entry name" value="ISOPENTENYL-DIPHOSPHATE DELTA-ISOMERASE"/>
    <property type="match status" value="1"/>
</dbReference>
<comment type="caution">
    <text evidence="7">The sequence shown here is derived from an EMBL/GenBank/DDBJ whole genome shotgun (WGS) entry which is preliminary data.</text>
</comment>
<dbReference type="InterPro" id="IPR015797">
    <property type="entry name" value="NUDIX_hydrolase-like_dom_sf"/>
</dbReference>
<evidence type="ECO:0000259" key="6">
    <source>
        <dbReference type="PROSITE" id="PS51462"/>
    </source>
</evidence>
<dbReference type="InterPro" id="IPR024195">
    <property type="entry name" value="NUDIX_hydrolase_YfcD_pred"/>
</dbReference>
<comment type="cofactor">
    <cofactor evidence="1">
        <name>Mg(2+)</name>
        <dbReference type="ChEBI" id="CHEBI:18420"/>
    </cofactor>
</comment>
<keyword evidence="4" id="KW-0378">Hydrolase</keyword>
<comment type="similarity">
    <text evidence="2">Belongs to the Nudix hydrolase family.</text>
</comment>
<evidence type="ECO:0000313" key="7">
    <source>
        <dbReference type="EMBL" id="GAA2807174.1"/>
    </source>
</evidence>
<proteinExistence type="inferred from homology"/>
<keyword evidence="8" id="KW-1185">Reference proteome</keyword>
<dbReference type="PIRSF" id="PIRSF017340">
    <property type="entry name" value="Nudix_hydro"/>
    <property type="match status" value="1"/>
</dbReference>
<dbReference type="PROSITE" id="PS51462">
    <property type="entry name" value="NUDIX"/>
    <property type="match status" value="1"/>
</dbReference>
<dbReference type="InterPro" id="IPR020084">
    <property type="entry name" value="NUDIX_hydrolase_CS"/>
</dbReference>
<evidence type="ECO:0000256" key="1">
    <source>
        <dbReference type="ARBA" id="ARBA00001946"/>
    </source>
</evidence>
<dbReference type="InterPro" id="IPR000086">
    <property type="entry name" value="NUDIX_hydrolase_dom"/>
</dbReference>
<evidence type="ECO:0000256" key="4">
    <source>
        <dbReference type="ARBA" id="ARBA00022801"/>
    </source>
</evidence>
<keyword evidence="5" id="KW-0460">Magnesium</keyword>
<dbReference type="Pfam" id="PF00293">
    <property type="entry name" value="NUDIX"/>
    <property type="match status" value="1"/>
</dbReference>
<protein>
    <submittedName>
        <fullName evidence="7">NUDIX domain-containing protein</fullName>
    </submittedName>
</protein>
<dbReference type="EMBL" id="BAAAUX010000019">
    <property type="protein sequence ID" value="GAA2807174.1"/>
    <property type="molecule type" value="Genomic_DNA"/>
</dbReference>
<dbReference type="RefSeq" id="WP_344683295.1">
    <property type="nucleotide sequence ID" value="NZ_BAAAUX010000019.1"/>
</dbReference>
<gene>
    <name evidence="7" type="ORF">GCM10010470_48080</name>
</gene>
<evidence type="ECO:0000256" key="2">
    <source>
        <dbReference type="ARBA" id="ARBA00005582"/>
    </source>
</evidence>
<sequence>MSAQNELVALYDEAGRVVGSATRRRMRAEGLWHAAGEVLVLSPDRASVYVHRRTWTKDVFPGMHDCWAGGVVAAGEQPERTAEREVAEELGVTARPVPLFRTVHDLGSVRFHAFLHEVLWDGPIVHQPEEVAEGWWMPLAELRERLSDPRWPFVPDGRQFIEEWFARNAEAR</sequence>
<dbReference type="SUPFAM" id="SSF55811">
    <property type="entry name" value="Nudix"/>
    <property type="match status" value="1"/>
</dbReference>
<dbReference type="Proteomes" id="UP001500979">
    <property type="component" value="Unassembled WGS sequence"/>
</dbReference>
<reference evidence="7 8" key="1">
    <citation type="journal article" date="2019" name="Int. J. Syst. Evol. Microbiol.">
        <title>The Global Catalogue of Microorganisms (GCM) 10K type strain sequencing project: providing services to taxonomists for standard genome sequencing and annotation.</title>
        <authorList>
            <consortium name="The Broad Institute Genomics Platform"/>
            <consortium name="The Broad Institute Genome Sequencing Center for Infectious Disease"/>
            <person name="Wu L."/>
            <person name="Ma J."/>
        </authorList>
    </citation>
    <scope>NUCLEOTIDE SEQUENCE [LARGE SCALE GENOMIC DNA]</scope>
    <source>
        <strain evidence="7 8">JCM 9383</strain>
    </source>
</reference>
<dbReference type="PROSITE" id="PS00893">
    <property type="entry name" value="NUDIX_BOX"/>
    <property type="match status" value="1"/>
</dbReference>
<feature type="domain" description="Nudix hydrolase" evidence="6">
    <location>
        <begin position="31"/>
        <end position="159"/>
    </location>
</feature>
<name>A0ABN3VHZ5_9PSEU</name>